<organismHost>
    <name type="scientific">Gryllus bimaculatus</name>
    <name type="common">Two-spotted cricket</name>
    <dbReference type="NCBI Taxonomy" id="6999"/>
</organismHost>
<dbReference type="RefSeq" id="NP_149490.1">
    <property type="nucleotide sequence ID" value="NC_003038.1"/>
</dbReference>
<reference evidence="1 2" key="3">
    <citation type="journal article" date="1987" name="Virology">
        <title>Molecular cloning and physical mapping of the genome of insect iridescent virus type 6: further evidence for circular permutation of the viral genome.</title>
        <authorList>
            <person name="Schnitzler P."/>
            <person name="Soltau J.B."/>
            <person name="Fischer M."/>
            <person name="Reisner H."/>
            <person name="Scholz J."/>
            <person name="Delius H."/>
            <person name="Darai G."/>
        </authorList>
    </citation>
    <scope>NUCLEOTIDE SEQUENCE [LARGE SCALE GENOMIC DNA]</scope>
</reference>
<reference evidence="1 2" key="2">
    <citation type="journal article" date="1986" name="Med. Microbiol. Immunol.">
        <title>Insect iridescent virus type 6 induced toxic degenerative hepatitis in mice.</title>
        <authorList>
            <person name="Lorbacher de Ruiz H."/>
            <person name="Gelderblom H."/>
            <person name="Hofmann W."/>
            <person name="Darai G."/>
        </authorList>
    </citation>
    <scope>NUCLEOTIDE SEQUENCE [LARGE SCALE GENOMIC DNA]</scope>
</reference>
<proteinExistence type="predicted"/>
<reference evidence="1 2" key="6">
    <citation type="journal article" date="1992" name="Virus Genes">
        <title>Characterization of the third origin of DNA replication of the genome of insect iridescent virus type 6.</title>
        <authorList>
            <person name="Sonntag K.C."/>
            <person name="Darai G."/>
        </authorList>
    </citation>
    <scope>NUCLEOTIDE SEQUENCE [LARGE SCALE GENOMIC DNA]</scope>
</reference>
<gene>
    <name evidence="1" type="primary">NTP1</name>
</gene>
<reference evidence="1 2" key="12">
    <citation type="journal article" date="1997" name="Virus Genes">
        <title>The DNA sequence of Chilo iridescent virus between the genome coordinates 0.101 and 0.391; similarities in coding strategy between insect and vertebrate iridoviruses.</title>
        <authorList>
            <person name="Bahr U."/>
            <person name="Tidona C.A."/>
            <person name="Darai G."/>
        </authorList>
    </citation>
    <scope>NUCLEOTIDE SEQUENCE [LARGE SCALE GENOMIC DNA]</scope>
</reference>
<reference evidence="1 2" key="4">
    <citation type="journal article" date="1988" name="Virology">
        <title>Identification and characterization of the repetitive DNA element in the genome of insect iridescent virus type 6.</title>
        <authorList>
            <person name="Fischer M."/>
            <person name="Schnitzler P."/>
            <person name="Delius H."/>
            <person name="Darai G."/>
        </authorList>
    </citation>
    <scope>NUCLEOTIDE SEQUENCE [LARGE SCALE GENOMIC DNA]</scope>
</reference>
<evidence type="ECO:0000313" key="2">
    <source>
        <dbReference type="Proteomes" id="UP000001359"/>
    </source>
</evidence>
<reference evidence="1 2" key="14">
    <citation type="journal article" date="1999" name="Virus Genes">
        <title>Identification of a gene cluster within the genome of Chilo iridescent virus encoding enzymes involved in viral DNA replication and processing.</title>
        <authorList>
            <person name="Muller K."/>
            <person name="Tidona C.A."/>
            <person name="Darai G."/>
        </authorList>
    </citation>
    <scope>NUCLEOTIDE SEQUENCE [LARGE SCALE GENOMIC DNA]</scope>
</reference>
<dbReference type="Proteomes" id="UP000001359">
    <property type="component" value="Segment"/>
</dbReference>
<organismHost>
    <name type="scientific">Spodoptera frugiperda</name>
    <name type="common">Fall armyworm</name>
    <dbReference type="NCBI Taxonomy" id="7108"/>
</organismHost>
<accession>Q91G69</accession>
<protein>
    <submittedName>
        <fullName evidence="1">027L</fullName>
    </submittedName>
</protein>
<keyword evidence="2" id="KW-1185">Reference proteome</keyword>
<reference evidence="1 2" key="13">
    <citation type="journal article" date="1998" name="Virus Genes">
        <title>Identification of a thymidylate synthase gene within the genome of Chilo iridescent virus.</title>
        <authorList>
            <person name="Muller K."/>
            <person name="Tidona C.A."/>
            <person name="Bahr U."/>
            <person name="Darai G."/>
        </authorList>
    </citation>
    <scope>NUCLEOTIDE SEQUENCE [LARGE SCALE GENOMIC DNA]</scope>
</reference>
<name>Q91G69_IIV6</name>
<reference evidence="1 2" key="5">
    <citation type="journal article" date="1992" name="Virus Genes">
        <title>Identification and mapping of origins of DNA replication within the DNA sequences of the genome of insect iridescent virus type 6.</title>
        <authorList>
            <person name="Handermann M."/>
            <person name="Schnitzler P."/>
            <person name="Rosen-Wolff A."/>
            <person name="Raab K."/>
            <person name="Sonntag K.C."/>
            <person name="Darai G."/>
        </authorList>
    </citation>
    <scope>NUCLEOTIDE SEQUENCE [LARGE SCALE GENOMIC DNA]</scope>
</reference>
<organismHost>
    <name type="scientific">Gryllus campestris</name>
    <dbReference type="NCBI Taxonomy" id="58607"/>
</organismHost>
<reference evidence="1 2" key="15">
    <citation type="journal article" date="2001" name="Virology">
        <title>Analysis of the first complete DNA sequence of an invertebrate iridovirus: coding strategy of the genome of Chilo iridescent virus.</title>
        <authorList>
            <person name="Jakob N.J."/>
            <person name="Muller K."/>
            <person name="Bahr U."/>
            <person name="Darai G."/>
        </authorList>
    </citation>
    <scope>NUCLEOTIDE SEQUENCE [LARGE SCALE GENOMIC DNA]</scope>
</reference>
<reference evidence="1 2" key="1">
    <citation type="journal article" date="1984" name="J. Virol.">
        <title>DNA analysis of insect iridescent virus 6: evidence for circular permutation and terminal redundancy.</title>
        <authorList>
            <person name="Delius H."/>
            <person name="Darai G."/>
            <person name="Fluegel R.M."/>
        </authorList>
    </citation>
    <scope>NUCLEOTIDE SEQUENCE [LARGE SCALE GENOMIC DNA]</scope>
</reference>
<organismHost>
    <name type="scientific">Chilo suppressalis</name>
    <name type="common">Asiatic rice borer moth</name>
    <dbReference type="NCBI Taxonomy" id="168631"/>
</organismHost>
<organismHost>
    <name type="scientific">Acheta domesticus</name>
    <name type="common">House cricket</name>
    <dbReference type="NCBI Taxonomy" id="6997"/>
</organismHost>
<organism evidence="1 2">
    <name type="scientific">Invertebrate iridescent virus 6</name>
    <name type="common">IIV-6</name>
    <name type="synonym">Chilo iridescent virus</name>
    <dbReference type="NCBI Taxonomy" id="176652"/>
    <lineage>
        <taxon>Viruses</taxon>
        <taxon>Varidnaviria</taxon>
        <taxon>Bamfordvirae</taxon>
        <taxon>Nucleocytoviricota</taxon>
        <taxon>Megaviricetes</taxon>
        <taxon>Pimascovirales</taxon>
        <taxon>Pimascovirales incertae sedis</taxon>
        <taxon>Iridoviridae</taxon>
        <taxon>Betairidovirinae</taxon>
        <taxon>Iridovirus</taxon>
        <taxon>Iridovirus chilo1</taxon>
    </lineage>
</organism>
<sequence length="52" mass="6285">MCQHIYKINVSVEFIITLDKHLVLYFQMVHMVQKDLKIILLKKEAGEEKYFD</sequence>
<reference evidence="1 2" key="10">
    <citation type="journal article" date="1994" name="Nucleic Acids Res.">
        <title>Identification of genes encoding zinc finger proteins, non-histone chromosomal HMG protein homologue, and a putative GTP phosphohydrolase in the genome of Chilo iridescent virus.</title>
        <authorList>
            <person name="Schnitzler P."/>
            <person name="Hug M."/>
            <person name="Handermann M."/>
            <person name="Janssen W."/>
            <person name="Koonin E.V."/>
            <person name="Delius H."/>
            <person name="Darai C."/>
        </authorList>
    </citation>
    <scope>NUCLEOTIDE SEQUENCE [LARGE SCALE GENOMIC DNA]</scope>
</reference>
<reference evidence="1 2" key="11">
    <citation type="journal article" date="1994" name="Virus Genes">
        <title>Chilo iridescent virus encodes a putative helicase belonging to a distinct family within the "DEAD/H" superfamily: implications for the evolution of large DNA viruses.</title>
        <authorList>
            <person name="Sonntag K.C."/>
            <person name="Schnitzler P."/>
            <person name="Koonin E.V."/>
            <person name="Darai G."/>
        </authorList>
    </citation>
    <scope>NUCLEOTIDE SEQUENCE [LARGE SCALE GENOMIC DNA]</scope>
</reference>
<dbReference type="OrthoDB" id="605at10239"/>
<dbReference type="GeneID" id="921681"/>
<reference evidence="1 2" key="9">
    <citation type="journal article" date="1994" name="J. Gen. Virol.">
        <title>Insect iridescent virus type 6 encodes a polypeptide related to the largest subunit of eukaryotic RNA polymerase II.</title>
        <authorList>
            <person name="Schnitzler P."/>
            <person name="Sonntag K.C."/>
            <person name="Muller M."/>
            <person name="Janssen W."/>
            <person name="Bugert J.J."/>
            <person name="Koonin E.V."/>
            <person name="Darai G."/>
        </authorList>
    </citation>
    <scope>NUCLEOTIDE SEQUENCE [LARGE SCALE GENOMIC DNA]</scope>
</reference>
<evidence type="ECO:0000313" key="1">
    <source>
        <dbReference type="EMBL" id="AAK81963.1"/>
    </source>
</evidence>
<reference evidence="1 2" key="8">
    <citation type="journal article" date="1994" name="Intervirology">
        <title>Identification of the primary structure and the coding capacity of the genome of insect iridescent virus type 6 between the genome coordinates 0.310 and 0.347 (7990 bp).</title>
        <authorList>
            <person name="Sonntag K.C."/>
            <person name="Schnitzler P."/>
            <person name="Janssen W."/>
            <person name="Darai G."/>
        </authorList>
    </citation>
    <scope>NUCLEOTIDE SEQUENCE [LARGE SCALE GENOMIC DNA]</scope>
</reference>
<reference evidence="1 2" key="7">
    <citation type="journal article" date="1993" name="J. Gen. Virol.">
        <title>Identification of the gene encoding the major capsid protein of insect iridescent virus type 6 by polymerase chain reaction.</title>
        <authorList>
            <person name="Stohwasser R."/>
            <person name="Raab K."/>
            <person name="Schnitzler P."/>
            <person name="Janssen W."/>
            <person name="Darai G."/>
        </authorList>
    </citation>
    <scope>NUCLEOTIDE SEQUENCE [LARGE SCALE GENOMIC DNA]</scope>
</reference>
<dbReference type="EMBL" id="AF303741">
    <property type="protein sequence ID" value="AAK81963.1"/>
    <property type="molecule type" value="Genomic_DNA"/>
</dbReference>